<evidence type="ECO:0000256" key="2">
    <source>
        <dbReference type="SAM" id="Phobius"/>
    </source>
</evidence>
<evidence type="ECO:0000256" key="1">
    <source>
        <dbReference type="ARBA" id="ARBA00022519"/>
    </source>
</evidence>
<dbReference type="Pfam" id="PF00535">
    <property type="entry name" value="Glycos_transf_2"/>
    <property type="match status" value="1"/>
</dbReference>
<name>A0A448DZB5_PSEFL</name>
<dbReference type="CDD" id="cd04187">
    <property type="entry name" value="DPM1_like_bac"/>
    <property type="match status" value="1"/>
</dbReference>
<dbReference type="EC" id="2.4.1.-" evidence="4"/>
<keyword evidence="4" id="KW-0328">Glycosyltransferase</keyword>
<gene>
    <name evidence="4" type="primary">yfdH</name>
    <name evidence="4" type="ORF">NCTC9428_03815</name>
</gene>
<keyword evidence="4" id="KW-0808">Transferase</keyword>
<reference evidence="4 5" key="1">
    <citation type="submission" date="2018-12" db="EMBL/GenBank/DDBJ databases">
        <authorList>
            <consortium name="Pathogen Informatics"/>
        </authorList>
    </citation>
    <scope>NUCLEOTIDE SEQUENCE [LARGE SCALE GENOMIC DNA]</scope>
    <source>
        <strain evidence="4 5">NCTC9428</strain>
    </source>
</reference>
<dbReference type="PANTHER" id="PTHR48090:SF8">
    <property type="entry name" value="GLYCOSYLTRANSFERASE CSBB-RELATED"/>
    <property type="match status" value="1"/>
</dbReference>
<dbReference type="InterPro" id="IPR001173">
    <property type="entry name" value="Glyco_trans_2-like"/>
</dbReference>
<accession>A0A448DZB5</accession>
<dbReference type="InterPro" id="IPR029044">
    <property type="entry name" value="Nucleotide-diphossugar_trans"/>
</dbReference>
<dbReference type="PANTHER" id="PTHR48090">
    <property type="entry name" value="UNDECAPRENYL-PHOSPHATE 4-DEOXY-4-FORMAMIDO-L-ARABINOSE TRANSFERASE-RELATED"/>
    <property type="match status" value="1"/>
</dbReference>
<sequence length="311" mass="34508">MLSLVIPVYRNEESLPSLFKAVGDLNVELQGALEVVFVVDGSPDRCYEILRDRLPEQSFASQLILLSKNFGSFMAIRTGLQHAKGRTFAVMAADLQEPPSLVLTMNRVLNTEPVDVVVGVREGRDDPFLSKLASKTFWGLYKRYVIPEMPAGGVDMFGCNLEFRDNLLKLEERHSSLIAQIFWLGFRRQVVSYTRVAREHGKSAWTLKKKVNYLMDSVFSFTDLPIRLLIRVGAAGSALSALYGVSVVFAKMGGLIDVPGYAMTLFTITLLGSLNLLGLGVIGSYAWRTYENTKGRPLAIPMKVSEFGANK</sequence>
<evidence type="ECO:0000313" key="4">
    <source>
        <dbReference type="EMBL" id="VEF12181.1"/>
    </source>
</evidence>
<dbReference type="RefSeq" id="WP_126365255.1">
    <property type="nucleotide sequence ID" value="NZ_LR134318.1"/>
</dbReference>
<dbReference type="SUPFAM" id="SSF53448">
    <property type="entry name" value="Nucleotide-diphospho-sugar transferases"/>
    <property type="match status" value="1"/>
</dbReference>
<keyword evidence="2" id="KW-0472">Membrane</keyword>
<organism evidence="4 5">
    <name type="scientific">Pseudomonas fluorescens</name>
    <dbReference type="NCBI Taxonomy" id="294"/>
    <lineage>
        <taxon>Bacteria</taxon>
        <taxon>Pseudomonadati</taxon>
        <taxon>Pseudomonadota</taxon>
        <taxon>Gammaproteobacteria</taxon>
        <taxon>Pseudomonadales</taxon>
        <taxon>Pseudomonadaceae</taxon>
        <taxon>Pseudomonas</taxon>
    </lineage>
</organism>
<dbReference type="InterPro" id="IPR050256">
    <property type="entry name" value="Glycosyltransferase_2"/>
</dbReference>
<dbReference type="EMBL" id="LR134318">
    <property type="protein sequence ID" value="VEF12181.1"/>
    <property type="molecule type" value="Genomic_DNA"/>
</dbReference>
<keyword evidence="2" id="KW-1133">Transmembrane helix</keyword>
<keyword evidence="1" id="KW-1003">Cell membrane</keyword>
<dbReference type="Gene3D" id="3.90.550.10">
    <property type="entry name" value="Spore Coat Polysaccharide Biosynthesis Protein SpsA, Chain A"/>
    <property type="match status" value="1"/>
</dbReference>
<dbReference type="GO" id="GO:0005886">
    <property type="term" value="C:plasma membrane"/>
    <property type="evidence" value="ECO:0007669"/>
    <property type="project" value="TreeGrafter"/>
</dbReference>
<evidence type="ECO:0000313" key="5">
    <source>
        <dbReference type="Proteomes" id="UP000281909"/>
    </source>
</evidence>
<dbReference type="OrthoDB" id="9811884at2"/>
<feature type="domain" description="Glycosyltransferase 2-like" evidence="3">
    <location>
        <begin position="3"/>
        <end position="136"/>
    </location>
</feature>
<proteinExistence type="predicted"/>
<dbReference type="GO" id="GO:0016757">
    <property type="term" value="F:glycosyltransferase activity"/>
    <property type="evidence" value="ECO:0007669"/>
    <property type="project" value="UniProtKB-KW"/>
</dbReference>
<dbReference type="AlphaFoldDB" id="A0A448DZB5"/>
<evidence type="ECO:0000259" key="3">
    <source>
        <dbReference type="Pfam" id="PF00535"/>
    </source>
</evidence>
<feature type="transmembrane region" description="Helical" evidence="2">
    <location>
        <begin position="261"/>
        <end position="287"/>
    </location>
</feature>
<feature type="transmembrane region" description="Helical" evidence="2">
    <location>
        <begin position="228"/>
        <end position="249"/>
    </location>
</feature>
<protein>
    <submittedName>
        <fullName evidence="4">Glycosyl transferase family protein</fullName>
        <ecNumber evidence="4">2.4.1.-</ecNumber>
    </submittedName>
</protein>
<dbReference type="Proteomes" id="UP000281909">
    <property type="component" value="Chromosome"/>
</dbReference>
<keyword evidence="1" id="KW-0997">Cell inner membrane</keyword>
<keyword evidence="2" id="KW-0812">Transmembrane</keyword>